<dbReference type="InterPro" id="IPR050432">
    <property type="entry name" value="FAD-linked_Oxidoreductases_BP"/>
</dbReference>
<dbReference type="PROSITE" id="PS51387">
    <property type="entry name" value="FAD_PCMH"/>
    <property type="match status" value="1"/>
</dbReference>
<dbReference type="PANTHER" id="PTHR13878:SF91">
    <property type="entry name" value="FAD BINDING DOMAIN PROTEIN (AFU_ORTHOLOGUE AFUA_6G12070)-RELATED"/>
    <property type="match status" value="1"/>
</dbReference>
<evidence type="ECO:0000256" key="1">
    <source>
        <dbReference type="ARBA" id="ARBA00005466"/>
    </source>
</evidence>
<comment type="similarity">
    <text evidence="1">Belongs to the oxygen-dependent FAD-linked oxidoreductase family.</text>
</comment>
<organism evidence="6 7">
    <name type="scientific">Apiospora hydei</name>
    <dbReference type="NCBI Taxonomy" id="1337664"/>
    <lineage>
        <taxon>Eukaryota</taxon>
        <taxon>Fungi</taxon>
        <taxon>Dikarya</taxon>
        <taxon>Ascomycota</taxon>
        <taxon>Pezizomycotina</taxon>
        <taxon>Sordariomycetes</taxon>
        <taxon>Xylariomycetidae</taxon>
        <taxon>Amphisphaeriales</taxon>
        <taxon>Apiosporaceae</taxon>
        <taxon>Apiospora</taxon>
    </lineage>
</organism>
<dbReference type="SUPFAM" id="SSF55103">
    <property type="entry name" value="FAD-linked oxidases, C-terminal domain"/>
    <property type="match status" value="1"/>
</dbReference>
<protein>
    <recommendedName>
        <fullName evidence="5">FAD-binding PCMH-type domain-containing protein</fullName>
    </recommendedName>
</protein>
<dbReference type="SUPFAM" id="SSF56176">
    <property type="entry name" value="FAD-binding/transporter-associated domain-like"/>
    <property type="match status" value="1"/>
</dbReference>
<evidence type="ECO:0000256" key="4">
    <source>
        <dbReference type="ARBA" id="ARBA00023002"/>
    </source>
</evidence>
<evidence type="ECO:0000256" key="3">
    <source>
        <dbReference type="ARBA" id="ARBA00022827"/>
    </source>
</evidence>
<dbReference type="Proteomes" id="UP001433268">
    <property type="component" value="Unassembled WGS sequence"/>
</dbReference>
<proteinExistence type="inferred from homology"/>
<sequence length="573" mass="62271">MQFSRYKIAVAVAAAAAPAFVTSTRAPARSVPQCHVLPGDPGWPSTPAWDALNATVGGRLIKTIPLAALCHDPQYDEVACQELRDKWTLATTHYESPSSVLTSYWGNASCDPWTNEQSSCMLGNYVSYAVDVGSAEDVVATIKFARERNIRFLVRNTGHDFFGRSTGAGAIAAWTHHLKDITKLDWRDETYQGPALKLGAGVQGIDALAAAKDEGLVVVAGYCNSVGLAGGWTQGTGHSPLSTQFGLGADQTLEFDVVAANGEIMKASRKENSDLYWALSGGGPGTYGVVTSVTIRAYEDLPVGGMGILLDPTNINTDKYWTALRKLYSILPTVTDNGMHITVAYNSTSFIISGVTAYNQTSSAVTETMSPFLGVLDALQIPYQSWLTDSPTYLEHASHYGDVREATLRWQAGDRLIPRRVLADPDSEAFDDLLAVLRGLYDGGVEAGVTVMAPRDRVGADNAVHPAWREAAVLFGMLHPWDGAPSAWDEMRAMQRRLTGMLPALERVTPGSAAYVNEGDPFQENWKEAFFGPNYDELLTIKDKYDPEGVFYARKTVGSDRWDVAEDGRMCRT</sequence>
<dbReference type="InterPro" id="IPR006094">
    <property type="entry name" value="Oxid_FAD_bind_N"/>
</dbReference>
<dbReference type="EMBL" id="JAQQWN010000010">
    <property type="protein sequence ID" value="KAK8062937.1"/>
    <property type="molecule type" value="Genomic_DNA"/>
</dbReference>
<dbReference type="Pfam" id="PF01565">
    <property type="entry name" value="FAD_binding_4"/>
    <property type="match status" value="1"/>
</dbReference>
<comment type="caution">
    <text evidence="6">The sequence shown here is derived from an EMBL/GenBank/DDBJ whole genome shotgun (WGS) entry which is preliminary data.</text>
</comment>
<keyword evidence="2" id="KW-0285">Flavoprotein</keyword>
<name>A0ABR1UVL5_9PEZI</name>
<evidence type="ECO:0000313" key="7">
    <source>
        <dbReference type="Proteomes" id="UP001433268"/>
    </source>
</evidence>
<gene>
    <name evidence="6" type="ORF">PG997_015034</name>
</gene>
<accession>A0ABR1UVL5</accession>
<reference evidence="6 7" key="1">
    <citation type="submission" date="2023-01" db="EMBL/GenBank/DDBJ databases">
        <title>Analysis of 21 Apiospora genomes using comparative genomics revels a genus with tremendous synthesis potential of carbohydrate active enzymes and secondary metabolites.</title>
        <authorList>
            <person name="Sorensen T."/>
        </authorList>
    </citation>
    <scope>NUCLEOTIDE SEQUENCE [LARGE SCALE GENOMIC DNA]</scope>
    <source>
        <strain evidence="6 7">CBS 114990</strain>
    </source>
</reference>
<keyword evidence="7" id="KW-1185">Reference proteome</keyword>
<dbReference type="Gene3D" id="3.30.465.10">
    <property type="match status" value="2"/>
</dbReference>
<dbReference type="InterPro" id="IPR036318">
    <property type="entry name" value="FAD-bd_PCMH-like_sf"/>
</dbReference>
<dbReference type="PANTHER" id="PTHR13878">
    <property type="entry name" value="GULONOLACTONE OXIDASE"/>
    <property type="match status" value="1"/>
</dbReference>
<feature type="domain" description="FAD-binding PCMH-type" evidence="5">
    <location>
        <begin position="121"/>
        <end position="300"/>
    </location>
</feature>
<dbReference type="RefSeq" id="XP_066661536.1">
    <property type="nucleotide sequence ID" value="XM_066819348.1"/>
</dbReference>
<evidence type="ECO:0000256" key="2">
    <source>
        <dbReference type="ARBA" id="ARBA00022630"/>
    </source>
</evidence>
<dbReference type="GeneID" id="92052408"/>
<keyword evidence="3" id="KW-0274">FAD</keyword>
<dbReference type="InterPro" id="IPR012951">
    <property type="entry name" value="BBE"/>
</dbReference>
<dbReference type="InterPro" id="IPR016166">
    <property type="entry name" value="FAD-bd_PCMH"/>
</dbReference>
<dbReference type="InterPro" id="IPR016164">
    <property type="entry name" value="FAD-linked_Oxase-like_C"/>
</dbReference>
<evidence type="ECO:0000313" key="6">
    <source>
        <dbReference type="EMBL" id="KAK8062937.1"/>
    </source>
</evidence>
<evidence type="ECO:0000259" key="5">
    <source>
        <dbReference type="PROSITE" id="PS51387"/>
    </source>
</evidence>
<dbReference type="Pfam" id="PF08031">
    <property type="entry name" value="BBE"/>
    <property type="match status" value="1"/>
</dbReference>
<keyword evidence="4" id="KW-0560">Oxidoreductase</keyword>
<dbReference type="InterPro" id="IPR016169">
    <property type="entry name" value="FAD-bd_PCMH_sub2"/>
</dbReference>